<keyword evidence="4 7" id="KW-0808">Transferase</keyword>
<dbReference type="InterPro" id="IPR046977">
    <property type="entry name" value="RsmC/RlmG"/>
</dbReference>
<evidence type="ECO:0000256" key="5">
    <source>
        <dbReference type="ARBA" id="ARBA00022691"/>
    </source>
</evidence>
<evidence type="ECO:0000313" key="7">
    <source>
        <dbReference type="EMBL" id="MBB5016357.1"/>
    </source>
</evidence>
<dbReference type="EC" id="2.1.1.172" evidence="7"/>
<keyword evidence="1" id="KW-0963">Cytoplasm</keyword>
<reference evidence="7 8" key="1">
    <citation type="submission" date="2020-08" db="EMBL/GenBank/DDBJ databases">
        <title>Genomic Encyclopedia of Type Strains, Phase IV (KMG-IV): sequencing the most valuable type-strain genomes for metagenomic binning, comparative biology and taxonomic classification.</title>
        <authorList>
            <person name="Goeker M."/>
        </authorList>
    </citation>
    <scope>NUCLEOTIDE SEQUENCE [LARGE SCALE GENOMIC DNA]</scope>
    <source>
        <strain evidence="7 8">DSM 25897</strain>
    </source>
</reference>
<gene>
    <name evidence="7" type="ORF">HNQ58_002272</name>
</gene>
<keyword evidence="3 7" id="KW-0489">Methyltransferase</keyword>
<accession>A0A7W7Y1G3</accession>
<dbReference type="GO" id="GO:0003676">
    <property type="term" value="F:nucleic acid binding"/>
    <property type="evidence" value="ECO:0007669"/>
    <property type="project" value="InterPro"/>
</dbReference>
<dbReference type="PANTHER" id="PTHR47816:SF4">
    <property type="entry name" value="RIBOSOMAL RNA SMALL SUBUNIT METHYLTRANSFERASE C"/>
    <property type="match status" value="1"/>
</dbReference>
<keyword evidence="8" id="KW-1185">Reference proteome</keyword>
<sequence>MSAHDDPALDTLLLPFADGMLRWPADGRVLFLHARDGWALRRFPLAGLVCEQGFKPFADALARTGLAVVAQAGGRFPLVLALPPRQRDEARALLARALDHLEPGGVLVACQSNLEGARSGEDDLDRLAGLAGNLSKHKCRVYWTRADALDAALHAQWRALDAPRPILDGRFVSRPGLFAWDRVDAASALLAARLPDELAGRGADLGAGWGWLAAEVLARCPRVTAIDLYEAQARALELARRNLAEARVPVGFHWHDVRAGLPARYDFIVSNPPFHQGRADEPRIGQDFIRAAAAALRPGGRLWLVANRHLPYESALREGFASARVVAERDGFKVIEALKA</sequence>
<keyword evidence="2" id="KW-0698">rRNA processing</keyword>
<dbReference type="PANTHER" id="PTHR47816">
    <property type="entry name" value="RIBOSOMAL RNA SMALL SUBUNIT METHYLTRANSFERASE C"/>
    <property type="match status" value="1"/>
</dbReference>
<evidence type="ECO:0000313" key="8">
    <source>
        <dbReference type="Proteomes" id="UP000519004"/>
    </source>
</evidence>
<name>A0A7W7Y1G3_9GAMM</name>
<dbReference type="EMBL" id="JACHHX010000018">
    <property type="protein sequence ID" value="MBB5016357.1"/>
    <property type="molecule type" value="Genomic_DNA"/>
</dbReference>
<comment type="caution">
    <text evidence="7">The sequence shown here is derived from an EMBL/GenBank/DDBJ whole genome shotgun (WGS) entry which is preliminary data.</text>
</comment>
<dbReference type="InterPro" id="IPR029063">
    <property type="entry name" value="SAM-dependent_MTases_sf"/>
</dbReference>
<dbReference type="InterPro" id="IPR002052">
    <property type="entry name" value="DNA_methylase_N6_adenine_CS"/>
</dbReference>
<dbReference type="Proteomes" id="UP000519004">
    <property type="component" value="Unassembled WGS sequence"/>
</dbReference>
<evidence type="ECO:0000256" key="4">
    <source>
        <dbReference type="ARBA" id="ARBA00022679"/>
    </source>
</evidence>
<dbReference type="CDD" id="cd02440">
    <property type="entry name" value="AdoMet_MTases"/>
    <property type="match status" value="1"/>
</dbReference>
<dbReference type="Pfam" id="PF05175">
    <property type="entry name" value="MTS"/>
    <property type="match status" value="1"/>
</dbReference>
<keyword evidence="5" id="KW-0949">S-adenosyl-L-methionine</keyword>
<feature type="domain" description="Methyltransferase small" evidence="6">
    <location>
        <begin position="170"/>
        <end position="335"/>
    </location>
</feature>
<evidence type="ECO:0000256" key="3">
    <source>
        <dbReference type="ARBA" id="ARBA00022603"/>
    </source>
</evidence>
<dbReference type="GO" id="GO:0052914">
    <property type="term" value="F:16S rRNA (guanine(1207)-N(2))-methyltransferase activity"/>
    <property type="evidence" value="ECO:0007669"/>
    <property type="project" value="UniProtKB-EC"/>
</dbReference>
<dbReference type="SUPFAM" id="SSF53335">
    <property type="entry name" value="S-adenosyl-L-methionine-dependent methyltransferases"/>
    <property type="match status" value="1"/>
</dbReference>
<dbReference type="PROSITE" id="PS00092">
    <property type="entry name" value="N6_MTASE"/>
    <property type="match status" value="1"/>
</dbReference>
<dbReference type="InterPro" id="IPR007848">
    <property type="entry name" value="Small_mtfrase_dom"/>
</dbReference>
<organism evidence="7 8">
    <name type="scientific">Rehaibacterium terrae</name>
    <dbReference type="NCBI Taxonomy" id="1341696"/>
    <lineage>
        <taxon>Bacteria</taxon>
        <taxon>Pseudomonadati</taxon>
        <taxon>Pseudomonadota</taxon>
        <taxon>Gammaproteobacteria</taxon>
        <taxon>Lysobacterales</taxon>
        <taxon>Lysobacteraceae</taxon>
        <taxon>Rehaibacterium</taxon>
    </lineage>
</organism>
<evidence type="ECO:0000259" key="6">
    <source>
        <dbReference type="Pfam" id="PF05175"/>
    </source>
</evidence>
<proteinExistence type="predicted"/>
<dbReference type="AlphaFoldDB" id="A0A7W7Y1G3"/>
<protein>
    <submittedName>
        <fullName evidence="7">16S rRNA (Guanine1207-N2)-methyltransferase</fullName>
        <ecNumber evidence="7">2.1.1.172</ecNumber>
    </submittedName>
</protein>
<evidence type="ECO:0000256" key="1">
    <source>
        <dbReference type="ARBA" id="ARBA00022490"/>
    </source>
</evidence>
<evidence type="ECO:0000256" key="2">
    <source>
        <dbReference type="ARBA" id="ARBA00022552"/>
    </source>
</evidence>
<dbReference type="Gene3D" id="3.40.50.150">
    <property type="entry name" value="Vaccinia Virus protein VP39"/>
    <property type="match status" value="2"/>
</dbReference>